<feature type="compositionally biased region" description="Basic and acidic residues" evidence="1">
    <location>
        <begin position="56"/>
        <end position="65"/>
    </location>
</feature>
<organism evidence="3 4">
    <name type="scientific">Candidatus Caccousia stercoris</name>
    <dbReference type="NCBI Taxonomy" id="2840723"/>
    <lineage>
        <taxon>Bacteria</taxon>
        <taxon>Bacillati</taxon>
        <taxon>Bacillota</taxon>
        <taxon>Clostridia</taxon>
        <taxon>Eubacteriales</taxon>
        <taxon>Oscillospiraceae</taxon>
        <taxon>Oscillospiraceae incertae sedis</taxon>
        <taxon>Candidatus Caccousia</taxon>
    </lineage>
</organism>
<sequence length="383" mass="41530">MNAMDLVMQMSLAAAQIAQNTIPQVPSQQASESGQDFKTLMEDKRAQDSQNSQKTQDSKDSEKPQGTETDDSAGKTEEPAKDAGAAQQSAAMQAAAGNLTYVQVLDIALVQESPNGLQLVSVQDVTQQAANPVNAANAAVEQPVAANGMAQQAAAQQQLPEQQAAVQQSPVQQAETQAEPVEVQTVQAKPESQQAQAETFAQTAQDDSSDPDAQAAVTTAQQPFFSDTENMPVKVGDGDTIDTQQPDFDAKLTQNVEKALSQGEQRVEIRLNPENLGSVVVEMTRSQDGSLHVVLHTETESAARLLSEHSSTLGLMLQNNNQGEVRVEVRQPQQENQQWQHPDQDGGQNHGEQQREQQEHRQSTEDFLQQLRLGLFSVETQDD</sequence>
<protein>
    <submittedName>
        <fullName evidence="3">Flagellar hook-length control protein FliK</fullName>
    </submittedName>
</protein>
<feature type="domain" description="Flagellar hook-length control protein-like C-terminal" evidence="2">
    <location>
        <begin position="255"/>
        <end position="338"/>
    </location>
</feature>
<keyword evidence="3" id="KW-0966">Cell projection</keyword>
<dbReference type="InterPro" id="IPR038610">
    <property type="entry name" value="FliK-like_C_sf"/>
</dbReference>
<feature type="region of interest" description="Disordered" evidence="1">
    <location>
        <begin position="329"/>
        <end position="366"/>
    </location>
</feature>
<keyword evidence="3" id="KW-0969">Cilium</keyword>
<dbReference type="EMBL" id="DVJM01000109">
    <property type="protein sequence ID" value="HIS78825.1"/>
    <property type="molecule type" value="Genomic_DNA"/>
</dbReference>
<proteinExistence type="predicted"/>
<dbReference type="AlphaFoldDB" id="A0A9D1FT78"/>
<comment type="caution">
    <text evidence="3">The sequence shown here is derived from an EMBL/GenBank/DDBJ whole genome shotgun (WGS) entry which is preliminary data.</text>
</comment>
<feature type="compositionally biased region" description="Polar residues" evidence="1">
    <location>
        <begin position="22"/>
        <end position="36"/>
    </location>
</feature>
<evidence type="ECO:0000259" key="2">
    <source>
        <dbReference type="Pfam" id="PF02120"/>
    </source>
</evidence>
<dbReference type="Gene3D" id="3.30.750.140">
    <property type="match status" value="1"/>
</dbReference>
<feature type="compositionally biased region" description="Basic and acidic residues" evidence="1">
    <location>
        <begin position="72"/>
        <end position="81"/>
    </location>
</feature>
<dbReference type="CDD" id="cd17470">
    <property type="entry name" value="T3SS_Flik_C"/>
    <property type="match status" value="1"/>
</dbReference>
<dbReference type="Pfam" id="PF02120">
    <property type="entry name" value="Flg_hook"/>
    <property type="match status" value="1"/>
</dbReference>
<feature type="compositionally biased region" description="Basic and acidic residues" evidence="1">
    <location>
        <begin position="352"/>
        <end position="364"/>
    </location>
</feature>
<evidence type="ECO:0000313" key="4">
    <source>
        <dbReference type="Proteomes" id="UP000824141"/>
    </source>
</evidence>
<feature type="region of interest" description="Disordered" evidence="1">
    <location>
        <begin position="164"/>
        <end position="222"/>
    </location>
</feature>
<dbReference type="Proteomes" id="UP000824141">
    <property type="component" value="Unassembled WGS sequence"/>
</dbReference>
<gene>
    <name evidence="3" type="ORF">IAD03_05580</name>
</gene>
<evidence type="ECO:0000313" key="3">
    <source>
        <dbReference type="EMBL" id="HIS78825.1"/>
    </source>
</evidence>
<feature type="compositionally biased region" description="Low complexity" evidence="1">
    <location>
        <begin position="193"/>
        <end position="216"/>
    </location>
</feature>
<name>A0A9D1FT78_9FIRM</name>
<feature type="region of interest" description="Disordered" evidence="1">
    <location>
        <begin position="22"/>
        <end position="89"/>
    </location>
</feature>
<feature type="compositionally biased region" description="Low complexity" evidence="1">
    <location>
        <begin position="164"/>
        <end position="175"/>
    </location>
</feature>
<keyword evidence="3" id="KW-0282">Flagellum</keyword>
<reference evidence="3" key="2">
    <citation type="journal article" date="2021" name="PeerJ">
        <title>Extensive microbial diversity within the chicken gut microbiome revealed by metagenomics and culture.</title>
        <authorList>
            <person name="Gilroy R."/>
            <person name="Ravi A."/>
            <person name="Getino M."/>
            <person name="Pursley I."/>
            <person name="Horton D.L."/>
            <person name="Alikhan N.F."/>
            <person name="Baker D."/>
            <person name="Gharbi K."/>
            <person name="Hall N."/>
            <person name="Watson M."/>
            <person name="Adriaenssens E.M."/>
            <person name="Foster-Nyarko E."/>
            <person name="Jarju S."/>
            <person name="Secka A."/>
            <person name="Antonio M."/>
            <person name="Oren A."/>
            <person name="Chaudhuri R.R."/>
            <person name="La Ragione R."/>
            <person name="Hildebrand F."/>
            <person name="Pallen M.J."/>
        </authorList>
    </citation>
    <scope>NUCLEOTIDE SEQUENCE</scope>
    <source>
        <strain evidence="3">6086</strain>
    </source>
</reference>
<accession>A0A9D1FT78</accession>
<evidence type="ECO:0000256" key="1">
    <source>
        <dbReference type="SAM" id="MobiDB-lite"/>
    </source>
</evidence>
<reference evidence="3" key="1">
    <citation type="submission" date="2020-10" db="EMBL/GenBank/DDBJ databases">
        <authorList>
            <person name="Gilroy R."/>
        </authorList>
    </citation>
    <scope>NUCLEOTIDE SEQUENCE</scope>
    <source>
        <strain evidence="3">6086</strain>
    </source>
</reference>
<dbReference type="InterPro" id="IPR021136">
    <property type="entry name" value="Flagellar_hook_control-like_C"/>
</dbReference>
<feature type="compositionally biased region" description="Low complexity" evidence="1">
    <location>
        <begin position="330"/>
        <end position="351"/>
    </location>
</feature>